<feature type="transmembrane region" description="Helical" evidence="6">
    <location>
        <begin position="758"/>
        <end position="778"/>
    </location>
</feature>
<feature type="domain" description="ABC3 transporter permease C-terminal" evidence="7">
    <location>
        <begin position="761"/>
        <end position="868"/>
    </location>
</feature>
<evidence type="ECO:0000313" key="9">
    <source>
        <dbReference type="EMBL" id="MFD0998217.1"/>
    </source>
</evidence>
<gene>
    <name evidence="9" type="ORF">ACFQ21_02825</name>
</gene>
<evidence type="ECO:0000256" key="6">
    <source>
        <dbReference type="SAM" id="Phobius"/>
    </source>
</evidence>
<evidence type="ECO:0000259" key="7">
    <source>
        <dbReference type="Pfam" id="PF02687"/>
    </source>
</evidence>
<dbReference type="RefSeq" id="WP_377574540.1">
    <property type="nucleotide sequence ID" value="NZ_JBHTKA010000001.1"/>
</dbReference>
<evidence type="ECO:0000256" key="3">
    <source>
        <dbReference type="ARBA" id="ARBA00022692"/>
    </source>
</evidence>
<feature type="domain" description="ABC3 transporter permease C-terminal" evidence="7">
    <location>
        <begin position="369"/>
        <end position="478"/>
    </location>
</feature>
<keyword evidence="3 6" id="KW-0812">Transmembrane</keyword>
<feature type="domain" description="MacB-like periplasmic core" evidence="8">
    <location>
        <begin position="514"/>
        <end position="718"/>
    </location>
</feature>
<dbReference type="EMBL" id="JBHTKA010000001">
    <property type="protein sequence ID" value="MFD0998217.1"/>
    <property type="molecule type" value="Genomic_DNA"/>
</dbReference>
<evidence type="ECO:0000313" key="10">
    <source>
        <dbReference type="Proteomes" id="UP001597112"/>
    </source>
</evidence>
<proteinExistence type="predicted"/>
<name>A0ABW3JZK9_9BACT</name>
<dbReference type="PANTHER" id="PTHR30572:SF18">
    <property type="entry name" value="ABC-TYPE MACROLIDE FAMILY EXPORT SYSTEM PERMEASE COMPONENT 2"/>
    <property type="match status" value="1"/>
</dbReference>
<feature type="domain" description="MacB-like periplasmic core" evidence="8">
    <location>
        <begin position="101"/>
        <end position="298"/>
    </location>
</feature>
<dbReference type="InterPro" id="IPR003838">
    <property type="entry name" value="ABC3_permease_C"/>
</dbReference>
<dbReference type="PANTHER" id="PTHR30572">
    <property type="entry name" value="MEMBRANE COMPONENT OF TRANSPORTER-RELATED"/>
    <property type="match status" value="1"/>
</dbReference>
<dbReference type="InterPro" id="IPR050250">
    <property type="entry name" value="Macrolide_Exporter_MacB"/>
</dbReference>
<comment type="caution">
    <text evidence="9">The sequence shown here is derived from an EMBL/GenBank/DDBJ whole genome shotgun (WGS) entry which is preliminary data.</text>
</comment>
<dbReference type="Proteomes" id="UP001597112">
    <property type="component" value="Unassembled WGS sequence"/>
</dbReference>
<feature type="transmembrane region" description="Helical" evidence="6">
    <location>
        <begin position="363"/>
        <end position="385"/>
    </location>
</feature>
<feature type="transmembrane region" description="Helical" evidence="6">
    <location>
        <begin position="799"/>
        <end position="822"/>
    </location>
</feature>
<dbReference type="InterPro" id="IPR025857">
    <property type="entry name" value="MacB_PCD"/>
</dbReference>
<evidence type="ECO:0000256" key="4">
    <source>
        <dbReference type="ARBA" id="ARBA00022989"/>
    </source>
</evidence>
<evidence type="ECO:0000256" key="1">
    <source>
        <dbReference type="ARBA" id="ARBA00004651"/>
    </source>
</evidence>
<reference evidence="10" key="1">
    <citation type="journal article" date="2019" name="Int. J. Syst. Evol. Microbiol.">
        <title>The Global Catalogue of Microorganisms (GCM) 10K type strain sequencing project: providing services to taxonomists for standard genome sequencing and annotation.</title>
        <authorList>
            <consortium name="The Broad Institute Genomics Platform"/>
            <consortium name="The Broad Institute Genome Sequencing Center for Infectious Disease"/>
            <person name="Wu L."/>
            <person name="Ma J."/>
        </authorList>
    </citation>
    <scope>NUCLEOTIDE SEQUENCE [LARGE SCALE GENOMIC DNA]</scope>
    <source>
        <strain evidence="10">CCUG 58938</strain>
    </source>
</reference>
<dbReference type="InterPro" id="IPR047699">
    <property type="entry name" value="Permease_put_prefix"/>
</dbReference>
<keyword evidence="2" id="KW-1003">Cell membrane</keyword>
<evidence type="ECO:0000256" key="2">
    <source>
        <dbReference type="ARBA" id="ARBA00022475"/>
    </source>
</evidence>
<keyword evidence="10" id="KW-1185">Reference proteome</keyword>
<dbReference type="Pfam" id="PF02687">
    <property type="entry name" value="FtsX"/>
    <property type="match status" value="2"/>
</dbReference>
<dbReference type="Pfam" id="PF12704">
    <property type="entry name" value="MacB_PCD"/>
    <property type="match status" value="2"/>
</dbReference>
<organism evidence="9 10">
    <name type="scientific">Ohtaekwangia kribbensis</name>
    <dbReference type="NCBI Taxonomy" id="688913"/>
    <lineage>
        <taxon>Bacteria</taxon>
        <taxon>Pseudomonadati</taxon>
        <taxon>Bacteroidota</taxon>
        <taxon>Cytophagia</taxon>
        <taxon>Cytophagales</taxon>
        <taxon>Fulvivirgaceae</taxon>
        <taxon>Ohtaekwangia</taxon>
    </lineage>
</organism>
<protein>
    <submittedName>
        <fullName evidence="9">ABC transporter permease</fullName>
    </submittedName>
</protein>
<keyword evidence="5 6" id="KW-0472">Membrane</keyword>
<feature type="transmembrane region" description="Helical" evidence="6">
    <location>
        <begin position="456"/>
        <end position="481"/>
    </location>
</feature>
<keyword evidence="4 6" id="KW-1133">Transmembrane helix</keyword>
<dbReference type="NCBIfam" id="NF038404">
    <property type="entry name" value="perm_prefix_2"/>
    <property type="match status" value="1"/>
</dbReference>
<evidence type="ECO:0000256" key="5">
    <source>
        <dbReference type="ARBA" id="ARBA00023136"/>
    </source>
</evidence>
<feature type="transmembrane region" description="Helical" evidence="6">
    <location>
        <begin position="99"/>
        <end position="124"/>
    </location>
</feature>
<comment type="subcellular location">
    <subcellularLocation>
        <location evidence="1">Cell membrane</location>
        <topology evidence="1">Multi-pass membrane protein</topology>
    </subcellularLocation>
</comment>
<feature type="transmembrane region" description="Helical" evidence="6">
    <location>
        <begin position="414"/>
        <end position="436"/>
    </location>
</feature>
<evidence type="ECO:0000259" key="8">
    <source>
        <dbReference type="Pfam" id="PF12704"/>
    </source>
</evidence>
<feature type="transmembrane region" description="Helical" evidence="6">
    <location>
        <begin position="502"/>
        <end position="525"/>
    </location>
</feature>
<accession>A0ABW3JZK9</accession>
<sequence>MSNDTEHTTSTPTAWLRVLEWFCPAYLYEGIEGDLLEQYDEDRAAVGNKTANRRLRWNVIRFFRPGILLRNRFSIRLIKGYMLLNYFKIMIRSMAKRKVYSAINIFGLTMGISFALLIGIFIAGELQTNQQLTSVDRLYLMRSNNLEAANQVPLFSPSPLARLIKEEYPTLVENFYRCSDRNITISKDDKHFRVQSLIGDSTFLSMFGFPLLHGNVGTALNEPRSIVVTAKIARQYFDRTDVVGEMLTLATEKNGNQQYTVTGVLEDWKPNTVTNLRDMNAQVFLPIHSLKDFNGFDPEAWTGVQMISYIRKTPVASEDAIIEAFTSLLKNKAPANVQSNLKMAIDGLDDYHLVSDNGLKKKLVMTLSIIAIFILLLAVINFINITIGNSNVRLKEIGVRKAIGGIREQVTTQFLSESLVMTFVATALSLGLYELLRTYAGNIVGTSLLSVIEFPVSYWLFIGVVMLATGIAAGIYPAFFLASYKTLESLKGKLKAGKGNIALSRSLISIQFLLAIGVFTAAIIITQQVSYFLEKDLGYDKSMVLTVSSVPRDWTPEGFNRMDAAKLQFQQVPSVQSVSLSWDIPNGNFGVVAELYRQGKQPEEGVGMPILMADEDYRDTYQFNMLAGTFFQPKGQVQQPDDMVINESAQKALQVQVGDKVQLKGVPIAFRVVGVMKDFNFFSLHQQVKPLVFMNTRNNLFPAFRYFSFRLQPGNIAQSVEDVEQRWKEVFPNDPFEYAFMDQNLEKLYKTEIQMKKAAGFATVLMLLIVLLGVLGLASQSVTRRTREIGIRKVLGASVSNVLVLIAREFIWLITVALLVAIPLTYYFVEQWLSAFAYRIDLQWWMFVLPGILVFTIVLLVVSGQSLKAALSNPVESLRIE</sequence>
<feature type="transmembrane region" description="Helical" evidence="6">
    <location>
        <begin position="842"/>
        <end position="862"/>
    </location>
</feature>